<dbReference type="AlphaFoldDB" id="A0A0J8V9N1"/>
<accession>A0A0J8V9N1</accession>
<feature type="coiled-coil region" evidence="1">
    <location>
        <begin position="88"/>
        <end position="143"/>
    </location>
</feature>
<evidence type="ECO:0000313" key="4">
    <source>
        <dbReference type="Proteomes" id="UP000240481"/>
    </source>
</evidence>
<dbReference type="EMBL" id="PYLZ01000002">
    <property type="protein sequence ID" value="PSW26052.1"/>
    <property type="molecule type" value="Genomic_DNA"/>
</dbReference>
<evidence type="ECO:0000256" key="2">
    <source>
        <dbReference type="SAM" id="Phobius"/>
    </source>
</evidence>
<evidence type="ECO:0000256" key="1">
    <source>
        <dbReference type="SAM" id="Coils"/>
    </source>
</evidence>
<name>A0A0J8V9N1_9GAMM</name>
<dbReference type="Proteomes" id="UP000240481">
    <property type="component" value="Unassembled WGS sequence"/>
</dbReference>
<keyword evidence="2" id="KW-1133">Transmembrane helix</keyword>
<dbReference type="STRING" id="680026.AB733_15310"/>
<protein>
    <submittedName>
        <fullName evidence="3">Uncharacterized protein</fullName>
    </submittedName>
</protein>
<comment type="caution">
    <text evidence="3">The sequence shown here is derived from an EMBL/GenBank/DDBJ whole genome shotgun (WGS) entry which is preliminary data.</text>
</comment>
<proteinExistence type="predicted"/>
<gene>
    <name evidence="3" type="ORF">C9I94_05745</name>
</gene>
<evidence type="ECO:0000313" key="3">
    <source>
        <dbReference type="EMBL" id="PSW26052.1"/>
    </source>
</evidence>
<dbReference type="RefSeq" id="WP_048899543.1">
    <property type="nucleotide sequence ID" value="NZ_AP024852.1"/>
</dbReference>
<dbReference type="OrthoDB" id="5817190at2"/>
<keyword evidence="1" id="KW-0175">Coiled coil</keyword>
<keyword evidence="2" id="KW-0472">Membrane</keyword>
<keyword evidence="4" id="KW-1185">Reference proteome</keyword>
<reference evidence="3 4" key="1">
    <citation type="submission" date="2018-01" db="EMBL/GenBank/DDBJ databases">
        <title>Whole genome sequencing of Histamine producing bacteria.</title>
        <authorList>
            <person name="Butler K."/>
        </authorList>
    </citation>
    <scope>NUCLEOTIDE SEQUENCE [LARGE SCALE GENOMIC DNA]</scope>
    <source>
        <strain evidence="3 4">DSM 24669</strain>
    </source>
</reference>
<sequence>MRKNKQRAKSANHQAILPQHTGRLEGKWKSSAMLSYIATLLGKSRLTVSAVVAFVLTIVVVWQYYQYQESLTQLVAKEAIIVDQRDQINELLVELDNQGQNVIELESNVSLASELLADNNLTVSLLNEKVEQLLEDNADKEAALRLVKLDYQRNLSKERNKGKARIRSSEQALAQEREALALQEASVNSKIGDLDDWEKKKAEFDKLYASSALEVENEKRIDKLMAQFNSLRVDLTVVNECDKDYLYRYNEAKSVLNHIRTFIQKYEMKQEYYFFVISNDSQITSQNRKICFKD</sequence>
<organism evidence="3 4">
    <name type="scientific">Photobacterium swingsii</name>
    <dbReference type="NCBI Taxonomy" id="680026"/>
    <lineage>
        <taxon>Bacteria</taxon>
        <taxon>Pseudomonadati</taxon>
        <taxon>Pseudomonadota</taxon>
        <taxon>Gammaproteobacteria</taxon>
        <taxon>Vibrionales</taxon>
        <taxon>Vibrionaceae</taxon>
        <taxon>Photobacterium</taxon>
    </lineage>
</organism>
<keyword evidence="2" id="KW-0812">Transmembrane</keyword>
<feature type="transmembrane region" description="Helical" evidence="2">
    <location>
        <begin position="46"/>
        <end position="65"/>
    </location>
</feature>